<evidence type="ECO:0000313" key="3">
    <source>
        <dbReference type="Proteomes" id="UP000001296"/>
    </source>
</evidence>
<organism evidence="2 3">
    <name type="scientific">Winmispira thermophila (strain ATCC 49972 / DSM 6192 / RI 19.B1)</name>
    <name type="common">Spirochaeta thermophila</name>
    <dbReference type="NCBI Taxonomy" id="665571"/>
    <lineage>
        <taxon>Bacteria</taxon>
        <taxon>Pseudomonadati</taxon>
        <taxon>Spirochaetota</taxon>
        <taxon>Spirochaetia</taxon>
        <taxon>Winmispirales</taxon>
        <taxon>Winmispiraceae</taxon>
        <taxon>Winmispira</taxon>
    </lineage>
</organism>
<dbReference type="HOGENOM" id="CLU_821203_0_0_12"/>
<dbReference type="InterPro" id="IPR006186">
    <property type="entry name" value="Ser/Thr-sp_prot-phosphatase"/>
</dbReference>
<dbReference type="PROSITE" id="PS00125">
    <property type="entry name" value="SER_THR_PHOSPHATASE"/>
    <property type="match status" value="1"/>
</dbReference>
<dbReference type="PaxDb" id="665571-STHERM_c06960"/>
<dbReference type="eggNOG" id="COG0639">
    <property type="taxonomic scope" value="Bacteria"/>
</dbReference>
<dbReference type="KEGG" id="sta:STHERM_c06960"/>
<reference key="1">
    <citation type="submission" date="2009-08" db="EMBL/GenBank/DDBJ databases">
        <title>The genome sequence of Spirochaeta thermophila DSM6192.</title>
        <authorList>
            <person name="Angelov A."/>
            <person name="Mientus M."/>
            <person name="Wittenberg S."/>
            <person name="Lehmann R."/>
            <person name="Liesegang H."/>
            <person name="Daniel R."/>
            <person name="Liebl W."/>
        </authorList>
    </citation>
    <scope>NUCLEOTIDE SEQUENCE</scope>
    <source>
        <strain>DSM 6192</strain>
    </source>
</reference>
<dbReference type="Proteomes" id="UP000001296">
    <property type="component" value="Chromosome"/>
</dbReference>
<proteinExistence type="predicted"/>
<accession>E0RRF3</accession>
<dbReference type="AlphaFoldDB" id="E0RRF3"/>
<gene>
    <name evidence="2" type="ordered locus">STHERM_c06960</name>
</gene>
<feature type="domain" description="Serine/threonine specific protein phosphatases" evidence="1">
    <location>
        <begin position="161"/>
        <end position="166"/>
    </location>
</feature>
<evidence type="ECO:0000313" key="2">
    <source>
        <dbReference type="EMBL" id="ADN01654.1"/>
    </source>
</evidence>
<protein>
    <recommendedName>
        <fullName evidence="1">Serine/threonine specific protein phosphatases domain-containing protein</fullName>
    </recommendedName>
</protein>
<reference evidence="2 3" key="2">
    <citation type="journal article" date="2010" name="J. Bacteriol.">
        <title>Genome sequence of the polysaccharide-degrading, thermophilic anaerobe Spirochaeta thermophila DSM 6192.</title>
        <authorList>
            <person name="Angelov A."/>
            <person name="Liebl S."/>
            <person name="Ballschmiter M."/>
            <person name="Bomeke M."/>
            <person name="Lehmann R."/>
            <person name="Liesegang H."/>
            <person name="Daniel R."/>
            <person name="Liebl W."/>
        </authorList>
    </citation>
    <scope>NUCLEOTIDE SEQUENCE [LARGE SCALE GENOMIC DNA]</scope>
    <source>
        <strain evidence="3">ATCC 49972 / DSM 6192 / RI 19.B1</strain>
    </source>
</reference>
<dbReference type="InterPro" id="IPR029052">
    <property type="entry name" value="Metallo-depent_PP-like"/>
</dbReference>
<sequence>MPLLDVLDQIRARDGLPERDAYLALVEESLSLLEGEPPVYRPRDVQGRSGGLVYLDPELPTVIVPDLHARYDFFHALMHARLLGAGRVGEMLEEGRIQVLCLGDGFHSERRGRERWKQAFDEYATAFRVRRAMDEEMKESFALMEMVMRCKLAAPRCFHFLKGNHENILNEEGEGNHPFRKYAFEGEMVREYVLRFYGEDFLHTYARFEKALPLLAVGGRFLASHAEPAEVYDEEVVINMRLYPEVIYGLTWTDNEAADEGSVEGMLAHYLPDVPDAVYFGGHRPVSGAYMERAGGRYIQVHNPSRWGVAVVMPQRPFDPGTDLIDIH</sequence>
<dbReference type="Gene3D" id="3.60.21.10">
    <property type="match status" value="1"/>
</dbReference>
<dbReference type="SUPFAM" id="SSF56300">
    <property type="entry name" value="Metallo-dependent phosphatases"/>
    <property type="match status" value="1"/>
</dbReference>
<dbReference type="RefSeq" id="WP_013313495.1">
    <property type="nucleotide sequence ID" value="NC_014484.1"/>
</dbReference>
<name>E0RRF3_WINT6</name>
<evidence type="ECO:0000259" key="1">
    <source>
        <dbReference type="PROSITE" id="PS00125"/>
    </source>
</evidence>
<dbReference type="EMBL" id="CP001698">
    <property type="protein sequence ID" value="ADN01654.1"/>
    <property type="molecule type" value="Genomic_DNA"/>
</dbReference>
<dbReference type="GO" id="GO:0016787">
    <property type="term" value="F:hydrolase activity"/>
    <property type="evidence" value="ECO:0007669"/>
    <property type="project" value="InterPro"/>
</dbReference>